<dbReference type="EMBL" id="BAAANC010000001">
    <property type="protein sequence ID" value="GAA1515676.1"/>
    <property type="molecule type" value="Genomic_DNA"/>
</dbReference>
<gene>
    <name evidence="1" type="ORF">GCM10009741_12720</name>
</gene>
<protein>
    <submittedName>
        <fullName evidence="1">Uncharacterized protein</fullName>
    </submittedName>
</protein>
<sequence>MVLTFSEPVGSTGAQVQVKSPTGVNVALGDLDFEHGSAGFRAARRLAGAQSAVGEVGSRGRGMRAG</sequence>
<organism evidence="1 2">
    <name type="scientific">Kribbella lupini</name>
    <dbReference type="NCBI Taxonomy" id="291602"/>
    <lineage>
        <taxon>Bacteria</taxon>
        <taxon>Bacillati</taxon>
        <taxon>Actinomycetota</taxon>
        <taxon>Actinomycetes</taxon>
        <taxon>Propionibacteriales</taxon>
        <taxon>Kribbellaceae</taxon>
        <taxon>Kribbella</taxon>
    </lineage>
</organism>
<comment type="caution">
    <text evidence="1">The sequence shown here is derived from an EMBL/GenBank/DDBJ whole genome shotgun (WGS) entry which is preliminary data.</text>
</comment>
<dbReference type="Proteomes" id="UP001500363">
    <property type="component" value="Unassembled WGS sequence"/>
</dbReference>
<proteinExistence type="predicted"/>
<name>A0ABP4L6C1_9ACTN</name>
<reference evidence="2" key="1">
    <citation type="journal article" date="2019" name="Int. J. Syst. Evol. Microbiol.">
        <title>The Global Catalogue of Microorganisms (GCM) 10K type strain sequencing project: providing services to taxonomists for standard genome sequencing and annotation.</title>
        <authorList>
            <consortium name="The Broad Institute Genomics Platform"/>
            <consortium name="The Broad Institute Genome Sequencing Center for Infectious Disease"/>
            <person name="Wu L."/>
            <person name="Ma J."/>
        </authorList>
    </citation>
    <scope>NUCLEOTIDE SEQUENCE [LARGE SCALE GENOMIC DNA]</scope>
    <source>
        <strain evidence="2">JCM 14303</strain>
    </source>
</reference>
<accession>A0ABP4L6C1</accession>
<evidence type="ECO:0000313" key="1">
    <source>
        <dbReference type="EMBL" id="GAA1515676.1"/>
    </source>
</evidence>
<keyword evidence="2" id="KW-1185">Reference proteome</keyword>
<evidence type="ECO:0000313" key="2">
    <source>
        <dbReference type="Proteomes" id="UP001500363"/>
    </source>
</evidence>